<organism evidence="4 5">
    <name type="scientific">Amylocarpus encephaloides</name>
    <dbReference type="NCBI Taxonomy" id="45428"/>
    <lineage>
        <taxon>Eukaryota</taxon>
        <taxon>Fungi</taxon>
        <taxon>Dikarya</taxon>
        <taxon>Ascomycota</taxon>
        <taxon>Pezizomycotina</taxon>
        <taxon>Leotiomycetes</taxon>
        <taxon>Helotiales</taxon>
        <taxon>Helotiales incertae sedis</taxon>
        <taxon>Amylocarpus</taxon>
    </lineage>
</organism>
<accession>A0A9P8C7D0</accession>
<keyword evidence="2" id="KW-0812">Transmembrane</keyword>
<keyword evidence="1 4" id="KW-0378">Hydrolase</keyword>
<evidence type="ECO:0000259" key="3">
    <source>
        <dbReference type="Pfam" id="PF07859"/>
    </source>
</evidence>
<name>A0A9P8C7D0_9HELO</name>
<dbReference type="GO" id="GO:0016787">
    <property type="term" value="F:hydrolase activity"/>
    <property type="evidence" value="ECO:0007669"/>
    <property type="project" value="UniProtKB-KW"/>
</dbReference>
<feature type="transmembrane region" description="Helical" evidence="2">
    <location>
        <begin position="12"/>
        <end position="33"/>
    </location>
</feature>
<keyword evidence="5" id="KW-1185">Reference proteome</keyword>
<dbReference type="InterPro" id="IPR029058">
    <property type="entry name" value="AB_hydrolase_fold"/>
</dbReference>
<keyword evidence="2" id="KW-1133">Transmembrane helix</keyword>
<dbReference type="OrthoDB" id="2152029at2759"/>
<evidence type="ECO:0000256" key="2">
    <source>
        <dbReference type="SAM" id="Phobius"/>
    </source>
</evidence>
<dbReference type="EMBL" id="MU251404">
    <property type="protein sequence ID" value="KAG9236594.1"/>
    <property type="molecule type" value="Genomic_DNA"/>
</dbReference>
<evidence type="ECO:0000313" key="4">
    <source>
        <dbReference type="EMBL" id="KAG9236594.1"/>
    </source>
</evidence>
<sequence>MLFSSQPLKGLYVLYSILATLARLPIIISISLLPSLRPHPKWTFLQTLMNRLLQEFLYHSAKLRVKTPQNLDPGSWKEKYVTITPGNLSLYTGILTSVPSIKPTKIGAAWYGDMKSNGEIVLHFHGGGFVIGDARGDAKYAGELMAKYVAPRALLPDYRLASNPLGHFPAAIQDSVSAYEYLLSSGIPAHKIIISGDSAGASMAIALLRYISDENSLPAPKAALIWSPPAELGDVLENTRDMATDYLVDEFLNWSLDAYTDNGKHDMKQPYMTPLGNPFQSETPMWVHVGGVEKFCDTALRWVKEMREVEGNTVELCVEELGNHDLMYVGSVNGFKKEAEKAVKMARKFVDGI</sequence>
<dbReference type="InterPro" id="IPR013094">
    <property type="entry name" value="AB_hydrolase_3"/>
</dbReference>
<dbReference type="Gene3D" id="3.40.50.1820">
    <property type="entry name" value="alpha/beta hydrolase"/>
    <property type="match status" value="1"/>
</dbReference>
<keyword evidence="2" id="KW-0472">Membrane</keyword>
<reference evidence="4" key="1">
    <citation type="journal article" date="2021" name="IMA Fungus">
        <title>Genomic characterization of three marine fungi, including Emericellopsis atlantica sp. nov. with signatures of a generalist lifestyle and marine biomass degradation.</title>
        <authorList>
            <person name="Hagestad O.C."/>
            <person name="Hou L."/>
            <person name="Andersen J.H."/>
            <person name="Hansen E.H."/>
            <person name="Altermark B."/>
            <person name="Li C."/>
            <person name="Kuhnert E."/>
            <person name="Cox R.J."/>
            <person name="Crous P.W."/>
            <person name="Spatafora J.W."/>
            <person name="Lail K."/>
            <person name="Amirebrahimi M."/>
            <person name="Lipzen A."/>
            <person name="Pangilinan J."/>
            <person name="Andreopoulos W."/>
            <person name="Hayes R.D."/>
            <person name="Ng V."/>
            <person name="Grigoriev I.V."/>
            <person name="Jackson S.A."/>
            <person name="Sutton T.D.S."/>
            <person name="Dobson A.D.W."/>
            <person name="Rama T."/>
        </authorList>
    </citation>
    <scope>NUCLEOTIDE SEQUENCE</scope>
    <source>
        <strain evidence="4">TRa018bII</strain>
    </source>
</reference>
<dbReference type="Proteomes" id="UP000824998">
    <property type="component" value="Unassembled WGS sequence"/>
</dbReference>
<feature type="domain" description="Alpha/beta hydrolase fold-3" evidence="3">
    <location>
        <begin position="121"/>
        <end position="325"/>
    </location>
</feature>
<dbReference type="PANTHER" id="PTHR48081">
    <property type="entry name" value="AB HYDROLASE SUPERFAMILY PROTEIN C4A8.06C"/>
    <property type="match status" value="1"/>
</dbReference>
<dbReference type="InterPro" id="IPR050300">
    <property type="entry name" value="GDXG_lipolytic_enzyme"/>
</dbReference>
<proteinExistence type="predicted"/>
<evidence type="ECO:0000313" key="5">
    <source>
        <dbReference type="Proteomes" id="UP000824998"/>
    </source>
</evidence>
<gene>
    <name evidence="4" type="ORF">BJ875DRAFT_456089</name>
</gene>
<dbReference type="SUPFAM" id="SSF53474">
    <property type="entry name" value="alpha/beta-Hydrolases"/>
    <property type="match status" value="1"/>
</dbReference>
<dbReference type="PANTHER" id="PTHR48081:SF8">
    <property type="entry name" value="ALPHA_BETA HYDROLASE FOLD-3 DOMAIN-CONTAINING PROTEIN-RELATED"/>
    <property type="match status" value="1"/>
</dbReference>
<protein>
    <submittedName>
        <fullName evidence="4">Alpha/Beta hydrolase protein</fullName>
    </submittedName>
</protein>
<comment type="caution">
    <text evidence="4">The sequence shown here is derived from an EMBL/GenBank/DDBJ whole genome shotgun (WGS) entry which is preliminary data.</text>
</comment>
<dbReference type="Pfam" id="PF07859">
    <property type="entry name" value="Abhydrolase_3"/>
    <property type="match status" value="1"/>
</dbReference>
<evidence type="ECO:0000256" key="1">
    <source>
        <dbReference type="ARBA" id="ARBA00022801"/>
    </source>
</evidence>
<dbReference type="AlphaFoldDB" id="A0A9P8C7D0"/>